<evidence type="ECO:0000313" key="2">
    <source>
        <dbReference type="EMBL" id="TCV05367.1"/>
    </source>
</evidence>
<dbReference type="CDD" id="cd00038">
    <property type="entry name" value="CAP_ED"/>
    <property type="match status" value="1"/>
</dbReference>
<sequence>MTLCVFLNILDNFFMVEKLLQHIDSIVPITEDEGEIIRELVKEKEIPRKKFLHQAGEVASNSAFVVEGCLRSYTIDRDGFEHILQFAPENWWISDMHSLVKNNPSELNIDALLDTKVLVMSRSCQISIFDRIPKLERYFRILTENALAASNQRTINYLSLPAKLRYENFCDMYPTLIHAIPQKSIASYIGITPEFLSKLRAERVK</sequence>
<reference evidence="2 3" key="1">
    <citation type="submission" date="2019-03" db="EMBL/GenBank/DDBJ databases">
        <title>Genomic Encyclopedia of Type Strains, Phase IV (KMG-IV): sequencing the most valuable type-strain genomes for metagenomic binning, comparative biology and taxonomic classification.</title>
        <authorList>
            <person name="Goeker M."/>
        </authorList>
    </citation>
    <scope>NUCLEOTIDE SEQUENCE [LARGE SCALE GENOMIC DNA]</scope>
    <source>
        <strain evidence="2 3">DSM 22362</strain>
    </source>
</reference>
<name>A0A4V2VT83_9SPHI</name>
<dbReference type="Pfam" id="PF00027">
    <property type="entry name" value="cNMP_binding"/>
    <property type="match status" value="1"/>
</dbReference>
<feature type="domain" description="Cyclic nucleotide-binding" evidence="1">
    <location>
        <begin position="44"/>
        <end position="124"/>
    </location>
</feature>
<organism evidence="2 3">
    <name type="scientific">Sphingobacterium alimentarium</name>
    <dbReference type="NCBI Taxonomy" id="797292"/>
    <lineage>
        <taxon>Bacteria</taxon>
        <taxon>Pseudomonadati</taxon>
        <taxon>Bacteroidota</taxon>
        <taxon>Sphingobacteriia</taxon>
        <taxon>Sphingobacteriales</taxon>
        <taxon>Sphingobacteriaceae</taxon>
        <taxon>Sphingobacterium</taxon>
    </lineage>
</organism>
<protein>
    <submittedName>
        <fullName evidence="2">CRP-like cAMP-binding protein</fullName>
    </submittedName>
</protein>
<dbReference type="AlphaFoldDB" id="A0A4V2VT83"/>
<gene>
    <name evidence="2" type="ORF">EDC17_10747</name>
</gene>
<dbReference type="InterPro" id="IPR000595">
    <property type="entry name" value="cNMP-bd_dom"/>
</dbReference>
<dbReference type="SUPFAM" id="SSF51206">
    <property type="entry name" value="cAMP-binding domain-like"/>
    <property type="match status" value="1"/>
</dbReference>
<dbReference type="Gene3D" id="2.60.120.10">
    <property type="entry name" value="Jelly Rolls"/>
    <property type="match status" value="1"/>
</dbReference>
<dbReference type="OrthoDB" id="1092431at2"/>
<dbReference type="EMBL" id="SMBZ01000074">
    <property type="protein sequence ID" value="TCV05367.1"/>
    <property type="molecule type" value="Genomic_DNA"/>
</dbReference>
<comment type="caution">
    <text evidence="2">The sequence shown here is derived from an EMBL/GenBank/DDBJ whole genome shotgun (WGS) entry which is preliminary data.</text>
</comment>
<keyword evidence="3" id="KW-1185">Reference proteome</keyword>
<evidence type="ECO:0000313" key="3">
    <source>
        <dbReference type="Proteomes" id="UP000295197"/>
    </source>
</evidence>
<evidence type="ECO:0000259" key="1">
    <source>
        <dbReference type="Pfam" id="PF00027"/>
    </source>
</evidence>
<accession>A0A4V2VT83</accession>
<dbReference type="InterPro" id="IPR014710">
    <property type="entry name" value="RmlC-like_jellyroll"/>
</dbReference>
<dbReference type="Proteomes" id="UP000295197">
    <property type="component" value="Unassembled WGS sequence"/>
</dbReference>
<dbReference type="InterPro" id="IPR018490">
    <property type="entry name" value="cNMP-bd_dom_sf"/>
</dbReference>
<proteinExistence type="predicted"/>